<dbReference type="GeneID" id="92993478"/>
<dbReference type="PANTHER" id="PTHR42928">
    <property type="entry name" value="TRICARBOXYLATE-BINDING PROTEIN"/>
    <property type="match status" value="1"/>
</dbReference>
<gene>
    <name evidence="3" type="ORF">CS347_20655</name>
</gene>
<feature type="signal peptide" evidence="2">
    <location>
        <begin position="1"/>
        <end position="22"/>
    </location>
</feature>
<name>A0AAN1RZL8_9BORD</name>
<dbReference type="Proteomes" id="UP000282741">
    <property type="component" value="Chromosome"/>
</dbReference>
<dbReference type="PIRSF" id="PIRSF017082">
    <property type="entry name" value="YflP"/>
    <property type="match status" value="1"/>
</dbReference>
<evidence type="ECO:0000256" key="1">
    <source>
        <dbReference type="ARBA" id="ARBA00006987"/>
    </source>
</evidence>
<dbReference type="KEGG" id="bhz:ACR54_02078"/>
<dbReference type="InterPro" id="IPR005064">
    <property type="entry name" value="BUG"/>
</dbReference>
<dbReference type="Pfam" id="PF03401">
    <property type="entry name" value="TctC"/>
    <property type="match status" value="1"/>
</dbReference>
<dbReference type="EMBL" id="CP024172">
    <property type="protein sequence ID" value="AZW18994.1"/>
    <property type="molecule type" value="Genomic_DNA"/>
</dbReference>
<comment type="similarity">
    <text evidence="1">Belongs to the UPF0065 (bug) family.</text>
</comment>
<organism evidence="3 4">
    <name type="scientific">Bordetella hinzii</name>
    <dbReference type="NCBI Taxonomy" id="103855"/>
    <lineage>
        <taxon>Bacteria</taxon>
        <taxon>Pseudomonadati</taxon>
        <taxon>Pseudomonadota</taxon>
        <taxon>Betaproteobacteria</taxon>
        <taxon>Burkholderiales</taxon>
        <taxon>Alcaligenaceae</taxon>
        <taxon>Bordetella</taxon>
    </lineage>
</organism>
<dbReference type="CDD" id="cd07012">
    <property type="entry name" value="PBP2_Bug_TTT"/>
    <property type="match status" value="1"/>
</dbReference>
<feature type="chain" id="PRO_5042820844" evidence="2">
    <location>
        <begin position="23"/>
        <end position="319"/>
    </location>
</feature>
<dbReference type="RefSeq" id="WP_029580660.1">
    <property type="nucleotide sequence ID" value="NZ_CP012076.1"/>
</dbReference>
<proteinExistence type="inferred from homology"/>
<dbReference type="Gene3D" id="3.40.190.10">
    <property type="entry name" value="Periplasmic binding protein-like II"/>
    <property type="match status" value="1"/>
</dbReference>
<dbReference type="InterPro" id="IPR042100">
    <property type="entry name" value="Bug_dom1"/>
</dbReference>
<sequence length="319" mass="33011">MKRFSAAGVTALAFFLSTQAWAQTAQVMTITVPYGAGGIVDNTARAYAERLGQELGQPVVVENKGGAGGMIGMAAVAKGPAERSLAFSAISPVTLSPHLMKTQYDPLKDLKPVAAVMYSPVFLVAGPKFSGASFADMLAQARQDPGGLSLATAGVGSLGHLMLEQINRQAGVSITHVPYKGMAQLVPDALGGQFSLALVNASGPVNGLIDEGKLKLLAVGAPTRLAARPDTPTLAELGYPSANMSSTFGFFAPGSASPAHIARMNTLINKISGMPEISKPLTEALNVMQIGSAEAFAAQVRQEYEASGRIVKAADIRVD</sequence>
<dbReference type="SUPFAM" id="SSF53850">
    <property type="entry name" value="Periplasmic binding protein-like II"/>
    <property type="match status" value="1"/>
</dbReference>
<evidence type="ECO:0000256" key="2">
    <source>
        <dbReference type="SAM" id="SignalP"/>
    </source>
</evidence>
<dbReference type="Gene3D" id="3.40.190.150">
    <property type="entry name" value="Bordetella uptake gene, domain 1"/>
    <property type="match status" value="1"/>
</dbReference>
<keyword evidence="2" id="KW-0732">Signal</keyword>
<accession>A0AAN1RZL8</accession>
<reference evidence="4" key="1">
    <citation type="submission" date="2017-10" db="EMBL/GenBank/DDBJ databases">
        <title>Whole genome sequencing of various Bordetella species.</title>
        <authorList>
            <person name="Weigand M.R."/>
            <person name="Loparev V."/>
            <person name="Peng Y."/>
            <person name="Bowden K.E."/>
            <person name="Tondella M.L."/>
            <person name="Williams M.M."/>
        </authorList>
    </citation>
    <scope>NUCLEOTIDE SEQUENCE [LARGE SCALE GENOMIC DNA]</scope>
    <source>
        <strain evidence="4">H720</strain>
    </source>
</reference>
<dbReference type="AlphaFoldDB" id="A0AAN1RZL8"/>
<protein>
    <submittedName>
        <fullName evidence="3">Tripartite tricarboxylate transporter substrate binding protein</fullName>
    </submittedName>
</protein>
<evidence type="ECO:0000313" key="3">
    <source>
        <dbReference type="EMBL" id="AZW18994.1"/>
    </source>
</evidence>
<evidence type="ECO:0000313" key="4">
    <source>
        <dbReference type="Proteomes" id="UP000282741"/>
    </source>
</evidence>
<dbReference type="PANTHER" id="PTHR42928:SF5">
    <property type="entry name" value="BLR1237 PROTEIN"/>
    <property type="match status" value="1"/>
</dbReference>